<keyword evidence="1" id="KW-0175">Coiled coil</keyword>
<reference evidence="2" key="1">
    <citation type="submission" date="2022-10" db="EMBL/GenBank/DDBJ databases">
        <title>The complete genomes of actinobacterial strains from the NBC collection.</title>
        <authorList>
            <person name="Joergensen T.S."/>
            <person name="Alvarez Arevalo M."/>
            <person name="Sterndorff E.B."/>
            <person name="Faurdal D."/>
            <person name="Vuksanovic O."/>
            <person name="Mourched A.-S."/>
            <person name="Charusanti P."/>
            <person name="Shaw S."/>
            <person name="Blin K."/>
            <person name="Weber T."/>
        </authorList>
    </citation>
    <scope>NUCLEOTIDE SEQUENCE</scope>
    <source>
        <strain evidence="2">NBC_00248</strain>
    </source>
</reference>
<gene>
    <name evidence="2" type="ORF">OG517_42100</name>
</gene>
<evidence type="ECO:0008006" key="4">
    <source>
        <dbReference type="Google" id="ProtNLM"/>
    </source>
</evidence>
<dbReference type="RefSeq" id="WP_328965664.1">
    <property type="nucleotide sequence ID" value="NZ_CP108090.1"/>
</dbReference>
<feature type="coiled-coil region" evidence="1">
    <location>
        <begin position="72"/>
        <end position="99"/>
    </location>
</feature>
<name>A0ABZ1TNT0_STRVG</name>
<accession>A0ABZ1TNT0</accession>
<dbReference type="Proteomes" id="UP001432039">
    <property type="component" value="Chromosome"/>
</dbReference>
<sequence length="128" mass="13899">MTAHRDPLPSRTDVHAAIDNLTSEAGRRPSVLALATHLGLANTTFRRNYPDICSELAAIARTPSGTTASDAYSKVQANNARLRRDNRDLAAELELAIAAIQRLSIDNGLLRAALHDARAVTPLPRRPR</sequence>
<evidence type="ECO:0000313" key="3">
    <source>
        <dbReference type="Proteomes" id="UP001432039"/>
    </source>
</evidence>
<evidence type="ECO:0000256" key="1">
    <source>
        <dbReference type="SAM" id="Coils"/>
    </source>
</evidence>
<dbReference type="EMBL" id="CP108090">
    <property type="protein sequence ID" value="WUQ17444.1"/>
    <property type="molecule type" value="Genomic_DNA"/>
</dbReference>
<keyword evidence="3" id="KW-1185">Reference proteome</keyword>
<organism evidence="2 3">
    <name type="scientific">Streptomyces virginiae</name>
    <name type="common">Streptomyces cinnamonensis</name>
    <dbReference type="NCBI Taxonomy" id="1961"/>
    <lineage>
        <taxon>Bacteria</taxon>
        <taxon>Bacillati</taxon>
        <taxon>Actinomycetota</taxon>
        <taxon>Actinomycetes</taxon>
        <taxon>Kitasatosporales</taxon>
        <taxon>Streptomycetaceae</taxon>
        <taxon>Streptomyces</taxon>
    </lineage>
</organism>
<evidence type="ECO:0000313" key="2">
    <source>
        <dbReference type="EMBL" id="WUQ17444.1"/>
    </source>
</evidence>
<proteinExistence type="predicted"/>
<protein>
    <recommendedName>
        <fullName evidence="4">TetR family transcriptional regulator</fullName>
    </recommendedName>
</protein>